<accession>A0A1E5R144</accession>
<gene>
    <name evidence="1" type="ORF">AWRI3579_g4278</name>
</gene>
<dbReference type="InterPro" id="IPR035098">
    <property type="entry name" value="YNR034W-A/EGO2_sf"/>
</dbReference>
<dbReference type="InParanoid" id="A0A1E5R144"/>
<dbReference type="Pfam" id="PF11503">
    <property type="entry name" value="YNR034W-A-like"/>
    <property type="match status" value="1"/>
</dbReference>
<proteinExistence type="predicted"/>
<name>A0A1E5R144_9ASCO</name>
<dbReference type="AlphaFoldDB" id="A0A1E5R144"/>
<dbReference type="EMBL" id="LPNM01000011">
    <property type="protein sequence ID" value="OEJ80629.1"/>
    <property type="molecule type" value="Genomic_DNA"/>
</dbReference>
<comment type="caution">
    <text evidence="1">The sequence shown here is derived from an EMBL/GenBank/DDBJ whole genome shotgun (WGS) entry which is preliminary data.</text>
</comment>
<evidence type="ECO:0000313" key="2">
    <source>
        <dbReference type="Proteomes" id="UP000095728"/>
    </source>
</evidence>
<dbReference type="STRING" id="56408.A0A1E5R144"/>
<dbReference type="FunCoup" id="A0A1E5R144">
    <property type="interactions" value="8"/>
</dbReference>
<protein>
    <submittedName>
        <fullName evidence="1">Uncharacterized protein</fullName>
    </submittedName>
</protein>
<dbReference type="OrthoDB" id="4057220at2759"/>
<dbReference type="Proteomes" id="UP000095728">
    <property type="component" value="Unassembled WGS sequence"/>
</dbReference>
<keyword evidence="2" id="KW-1185">Reference proteome</keyword>
<dbReference type="SUPFAM" id="SSF160683">
    <property type="entry name" value="YNR034W-A-like"/>
    <property type="match status" value="1"/>
</dbReference>
<evidence type="ECO:0000313" key="1">
    <source>
        <dbReference type="EMBL" id="OEJ80629.1"/>
    </source>
</evidence>
<organism evidence="1 2">
    <name type="scientific">Hanseniaspora osmophila</name>
    <dbReference type="NCBI Taxonomy" id="56408"/>
    <lineage>
        <taxon>Eukaryota</taxon>
        <taxon>Fungi</taxon>
        <taxon>Dikarya</taxon>
        <taxon>Ascomycota</taxon>
        <taxon>Saccharomycotina</taxon>
        <taxon>Saccharomycetes</taxon>
        <taxon>Saccharomycodales</taxon>
        <taxon>Saccharomycodaceae</taxon>
        <taxon>Hanseniaspora</taxon>
    </lineage>
</organism>
<dbReference type="InterPro" id="IPR021591">
    <property type="entry name" value="YNR034W-A/EGO2"/>
</dbReference>
<sequence>MDPSKTLDLTSLIPNAIGHIAFDESNNVIDTSGVGKDRRADVENLSQVELQDGFALLEEKDVKIYIYKQMGKTIAVYAYEGTATTDENK</sequence>
<dbReference type="Gene3D" id="3.40.1840.10">
    <property type="entry name" value="YNR034W-A-like"/>
    <property type="match status" value="1"/>
</dbReference>
<reference evidence="2" key="1">
    <citation type="journal article" date="2016" name="Genome Announc.">
        <title>Genome sequences of three species of Hanseniaspora isolated from spontaneous wine fermentations.</title>
        <authorList>
            <person name="Sternes P.R."/>
            <person name="Lee D."/>
            <person name="Kutyna D.R."/>
            <person name="Borneman A.R."/>
        </authorList>
    </citation>
    <scope>NUCLEOTIDE SEQUENCE [LARGE SCALE GENOMIC DNA]</scope>
    <source>
        <strain evidence="2">AWRI3579</strain>
    </source>
</reference>